<organism evidence="2 3">
    <name type="scientific">Vitis vinifera</name>
    <name type="common">Grape</name>
    <dbReference type="NCBI Taxonomy" id="29760"/>
    <lineage>
        <taxon>Eukaryota</taxon>
        <taxon>Viridiplantae</taxon>
        <taxon>Streptophyta</taxon>
        <taxon>Embryophyta</taxon>
        <taxon>Tracheophyta</taxon>
        <taxon>Spermatophyta</taxon>
        <taxon>Magnoliopsida</taxon>
        <taxon>eudicotyledons</taxon>
        <taxon>Gunneridae</taxon>
        <taxon>Pentapetalae</taxon>
        <taxon>rosids</taxon>
        <taxon>Vitales</taxon>
        <taxon>Vitaceae</taxon>
        <taxon>Viteae</taxon>
        <taxon>Vitis</taxon>
    </lineage>
</organism>
<evidence type="ECO:0000313" key="3">
    <source>
        <dbReference type="Proteomes" id="UP000288805"/>
    </source>
</evidence>
<feature type="region of interest" description="Disordered" evidence="1">
    <location>
        <begin position="342"/>
        <end position="364"/>
    </location>
</feature>
<evidence type="ECO:0000313" key="2">
    <source>
        <dbReference type="EMBL" id="RVW21619.1"/>
    </source>
</evidence>
<sequence length="460" mass="50832">MEGSTMPWYPNTAVNYHITPDLANLRIAHDYNGHDQLHVGNGQALQITHIGSGVQENLPCRAQVKMECTLSPNVKQAFTAKAPTMDEWHVVLGHPQRRIVSSLIKQFHLPCSSLSGPSFTDSLPLCRTLVFKLQRLILLVYSSSRLLLVSVLFFSKHSTLDLQCFTDSDWGGCPDESRSTNGYAIYLGKNLISWTSKKQPTIARFPTESDYRALANSTVEIMWLRSLSLNLVSLLKSNYIVRLFVKHQEQASALFFSAFSLTGGKSSQVCSTITICTLTATLENTSQNVHPSTSLLHIHTPPSSSIPPQPSSTITPHHTVLGGWRWPRDEYAVSAATAVPNKPRTSCIGPREDSFPPQGCLQQPSHKKASLKSTKLFRHFRSVFRSFPIISPACKIPVLLHNSRLNDVHIHGGTRMTVPYSGTARGGFLAIQESPRCFPIFLLELAIPPASSSKIRARAG</sequence>
<dbReference type="PANTHER" id="PTHR11439:SF455">
    <property type="entry name" value="RLK (RECEPTOR-LIKE PROTEIN KINASE) 8, PUTATIVE-RELATED"/>
    <property type="match status" value="1"/>
</dbReference>
<proteinExistence type="predicted"/>
<dbReference type="PANTHER" id="PTHR11439">
    <property type="entry name" value="GAG-POL-RELATED RETROTRANSPOSON"/>
    <property type="match status" value="1"/>
</dbReference>
<dbReference type="CDD" id="cd09272">
    <property type="entry name" value="RNase_HI_RT_Ty1"/>
    <property type="match status" value="1"/>
</dbReference>
<dbReference type="AlphaFoldDB" id="A0A438CEI4"/>
<comment type="caution">
    <text evidence="2">The sequence shown here is derived from an EMBL/GenBank/DDBJ whole genome shotgun (WGS) entry which is preliminary data.</text>
</comment>
<accession>A0A438CEI4</accession>
<evidence type="ECO:0000256" key="1">
    <source>
        <dbReference type="SAM" id="MobiDB-lite"/>
    </source>
</evidence>
<reference evidence="2 3" key="1">
    <citation type="journal article" date="2018" name="PLoS Genet.">
        <title>Population sequencing reveals clonal diversity and ancestral inbreeding in the grapevine cultivar Chardonnay.</title>
        <authorList>
            <person name="Roach M.J."/>
            <person name="Johnson D.L."/>
            <person name="Bohlmann J."/>
            <person name="van Vuuren H.J."/>
            <person name="Jones S.J."/>
            <person name="Pretorius I.S."/>
            <person name="Schmidt S.A."/>
            <person name="Borneman A.R."/>
        </authorList>
    </citation>
    <scope>NUCLEOTIDE SEQUENCE [LARGE SCALE GENOMIC DNA]</scope>
    <source>
        <strain evidence="3">cv. Chardonnay</strain>
        <tissue evidence="2">Leaf</tissue>
    </source>
</reference>
<dbReference type="EMBL" id="QGNW01002278">
    <property type="protein sequence ID" value="RVW21619.1"/>
    <property type="molecule type" value="Genomic_DNA"/>
</dbReference>
<gene>
    <name evidence="2" type="primary">AtMg00810_36</name>
    <name evidence="2" type="ORF">CK203_107589</name>
</gene>
<protein>
    <submittedName>
        <fullName evidence="2">Putative mitochondrial protein</fullName>
    </submittedName>
</protein>
<dbReference type="Proteomes" id="UP000288805">
    <property type="component" value="Unassembled WGS sequence"/>
</dbReference>
<name>A0A438CEI4_VITVI</name>